<proteinExistence type="predicted"/>
<dbReference type="Proteomes" id="UP001064048">
    <property type="component" value="Chromosome 6"/>
</dbReference>
<organism evidence="1 2">
    <name type="scientific">Choristoneura fumiferana</name>
    <name type="common">Spruce budworm moth</name>
    <name type="synonym">Archips fumiferana</name>
    <dbReference type="NCBI Taxonomy" id="7141"/>
    <lineage>
        <taxon>Eukaryota</taxon>
        <taxon>Metazoa</taxon>
        <taxon>Ecdysozoa</taxon>
        <taxon>Arthropoda</taxon>
        <taxon>Hexapoda</taxon>
        <taxon>Insecta</taxon>
        <taxon>Pterygota</taxon>
        <taxon>Neoptera</taxon>
        <taxon>Endopterygota</taxon>
        <taxon>Lepidoptera</taxon>
        <taxon>Glossata</taxon>
        <taxon>Ditrysia</taxon>
        <taxon>Tortricoidea</taxon>
        <taxon>Tortricidae</taxon>
        <taxon>Tortricinae</taxon>
        <taxon>Choristoneura</taxon>
    </lineage>
</organism>
<sequence>MQDSLYLQDLGSRYGTFINQSDEKIGTTSKVQLKHNDTVKFGKLNSVWTVQEIKHITCTSTLKGENLQNLKVVLDQLGGTLKNDWDHTCTYLTMPAITLTIKVVLALVQGSWIVTTQFWNECLNAVNNGKPLPDPKQFIPQVIESTINKDDVTFLPDERRGKLFTDRKFIFFSRRQLEMYKTVLLNSSATPLLLSESRMTKSMLCNPNVIVIQYILGNTSQESQSQKNQINDIVNYLKSKGRRAVADAEIGLAVLYCSTDKYCNPDFSFTSEVFKQSHPSTTNVKILAPETQETTQTMQCKKENIVINESLTPNHKSFSASTISSLNTAGNSKRKLNEEISENIMSTSKKIATGSSIQENPTQTDSSKRKLNDEEVLEQNPSKKMAIGNNEQNDQDDFFNFIDSKSDSAKLNKTTEKKLNFFKPTKKAAADPVSNEDDLFNFVQDTSKPTSTKQMSIKKMFDVNKSQPKKENSLIANKPNNSRDVNEESEDEELHSIMKDLDLGSTIVKLRKNLIVKKESVDIEVHTEGPNFKKFKKVWPVKMRVTIIPKSSMSIVRPEGFTANEISALTMNISDDE</sequence>
<keyword evidence="2" id="KW-1185">Reference proteome</keyword>
<name>A0ACC0KIP5_CHOFU</name>
<evidence type="ECO:0000313" key="2">
    <source>
        <dbReference type="Proteomes" id="UP001064048"/>
    </source>
</evidence>
<gene>
    <name evidence="1" type="ORF">MSG28_004099</name>
</gene>
<reference evidence="1 2" key="1">
    <citation type="journal article" date="2022" name="Genome Biol. Evol.">
        <title>The Spruce Budworm Genome: Reconstructing the Evolutionary History of Antifreeze Proteins.</title>
        <authorList>
            <person name="Beliveau C."/>
            <person name="Gagne P."/>
            <person name="Picq S."/>
            <person name="Vernygora O."/>
            <person name="Keeling C.I."/>
            <person name="Pinkney K."/>
            <person name="Doucet D."/>
            <person name="Wen F."/>
            <person name="Johnston J.S."/>
            <person name="Maaroufi H."/>
            <person name="Boyle B."/>
            <person name="Laroche J."/>
            <person name="Dewar K."/>
            <person name="Juretic N."/>
            <person name="Blackburn G."/>
            <person name="Nisole A."/>
            <person name="Brunet B."/>
            <person name="Brandao M."/>
            <person name="Lumley L."/>
            <person name="Duan J."/>
            <person name="Quan G."/>
            <person name="Lucarotti C.J."/>
            <person name="Roe A.D."/>
            <person name="Sperling F.A.H."/>
            <person name="Levesque R.C."/>
            <person name="Cusson M."/>
        </authorList>
    </citation>
    <scope>NUCLEOTIDE SEQUENCE [LARGE SCALE GENOMIC DNA]</scope>
    <source>
        <strain evidence="1">Glfc:IPQL:Cfum</strain>
    </source>
</reference>
<comment type="caution">
    <text evidence="1">The sequence shown here is derived from an EMBL/GenBank/DDBJ whole genome shotgun (WGS) entry which is preliminary data.</text>
</comment>
<accession>A0ACC0KIP5</accession>
<protein>
    <submittedName>
        <fullName evidence="1">Uncharacterized protein</fullName>
    </submittedName>
</protein>
<evidence type="ECO:0000313" key="1">
    <source>
        <dbReference type="EMBL" id="KAI8435931.1"/>
    </source>
</evidence>
<dbReference type="EMBL" id="CM046106">
    <property type="protein sequence ID" value="KAI8435931.1"/>
    <property type="molecule type" value="Genomic_DNA"/>
</dbReference>